<keyword evidence="1" id="KW-0472">Membrane</keyword>
<dbReference type="AlphaFoldDB" id="A0A8D6PT51"/>
<feature type="transmembrane region" description="Helical" evidence="1">
    <location>
        <begin position="7"/>
        <end position="27"/>
    </location>
</feature>
<keyword evidence="1" id="KW-0812">Transmembrane</keyword>
<dbReference type="InterPro" id="IPR032820">
    <property type="entry name" value="ATPase_put"/>
</dbReference>
<evidence type="ECO:0000256" key="1">
    <source>
        <dbReference type="SAM" id="Phobius"/>
    </source>
</evidence>
<dbReference type="Pfam" id="PF09527">
    <property type="entry name" value="ATPase_gene1"/>
    <property type="match status" value="1"/>
</dbReference>
<reference evidence="2 3" key="1">
    <citation type="submission" date="2020-04" db="EMBL/GenBank/DDBJ databases">
        <authorList>
            <consortium name="Genoscope - CEA"/>
            <person name="William W."/>
        </authorList>
    </citation>
    <scope>NUCLEOTIDE SEQUENCE [LARGE SCALE GENOMIC DNA]</scope>
    <source>
        <strain evidence="2 3">SG7</strain>
    </source>
</reference>
<organism evidence="2 3">
    <name type="scientific">Methanocaldococcus lauensis</name>
    <dbReference type="NCBI Taxonomy" id="2546128"/>
    <lineage>
        <taxon>Archaea</taxon>
        <taxon>Methanobacteriati</taxon>
        <taxon>Methanobacteriota</taxon>
        <taxon>Methanomada group</taxon>
        <taxon>Methanococci</taxon>
        <taxon>Methanococcales</taxon>
        <taxon>Methanocaldococcaceae</taxon>
        <taxon>Methanocaldococcus</taxon>
    </lineage>
</organism>
<proteinExistence type="predicted"/>
<evidence type="ECO:0008006" key="4">
    <source>
        <dbReference type="Google" id="ProtNLM"/>
    </source>
</evidence>
<dbReference type="Proteomes" id="UP000679213">
    <property type="component" value="Chromosome I"/>
</dbReference>
<gene>
    <name evidence="2" type="ORF">MLAUSG7_0551</name>
</gene>
<sequence length="59" mass="6830">MTMKFRDIAFEFVFCIVMGIMVGYIIGKDTNNMVYVVIGLFVGVLVGFVRFFKFVKSYK</sequence>
<dbReference type="KEGG" id="mesg:MLAUSG7_0551"/>
<protein>
    <recommendedName>
        <fullName evidence="4">AtpZ/AtpI family protein</fullName>
    </recommendedName>
</protein>
<evidence type="ECO:0000313" key="3">
    <source>
        <dbReference type="Proteomes" id="UP000679213"/>
    </source>
</evidence>
<dbReference type="EMBL" id="LR792632">
    <property type="protein sequence ID" value="CAB3288109.1"/>
    <property type="molecule type" value="Genomic_DNA"/>
</dbReference>
<keyword evidence="3" id="KW-1185">Reference proteome</keyword>
<feature type="transmembrane region" description="Helical" evidence="1">
    <location>
        <begin position="33"/>
        <end position="52"/>
    </location>
</feature>
<accession>A0A8D6PT51</accession>
<name>A0A8D6PT51_9EURY</name>
<keyword evidence="1" id="KW-1133">Transmembrane helix</keyword>
<evidence type="ECO:0000313" key="2">
    <source>
        <dbReference type="EMBL" id="CAB3288109.1"/>
    </source>
</evidence>